<dbReference type="Gene3D" id="3.10.50.40">
    <property type="match status" value="1"/>
</dbReference>
<evidence type="ECO:0000256" key="4">
    <source>
        <dbReference type="ARBA" id="ARBA00022692"/>
    </source>
</evidence>
<dbReference type="Pfam" id="PF13623">
    <property type="entry name" value="SurA_N_2"/>
    <property type="match status" value="1"/>
</dbReference>
<evidence type="ECO:0000256" key="3">
    <source>
        <dbReference type="ARBA" id="ARBA00022519"/>
    </source>
</evidence>
<dbReference type="PANTHER" id="PTHR47529:SF1">
    <property type="entry name" value="PERIPLASMIC CHAPERONE PPID"/>
    <property type="match status" value="1"/>
</dbReference>
<keyword evidence="3" id="KW-0997">Cell inner membrane</keyword>
<organism evidence="13 14">
    <name type="scientific">Flavobacterium chungnamense</name>
    <dbReference type="NCBI Taxonomy" id="706182"/>
    <lineage>
        <taxon>Bacteria</taxon>
        <taxon>Pseudomonadati</taxon>
        <taxon>Bacteroidota</taxon>
        <taxon>Flavobacteriia</taxon>
        <taxon>Flavobacteriales</taxon>
        <taxon>Flavobacteriaceae</taxon>
        <taxon>Flavobacterium</taxon>
    </lineage>
</organism>
<keyword evidence="11 13" id="KW-0413">Isomerase</keyword>
<proteinExistence type="inferred from homology"/>
<dbReference type="InterPro" id="IPR052029">
    <property type="entry name" value="PpiD_chaperone"/>
</dbReference>
<sequence length="701" mass="77188">MAVLQKIRKRSGLLLLVIGLALLAFVIQDLFSNGMKSQSHDVGSVNGKDIAFEDFRIKVANTEKNGQNGQPVTQTQAANQVWDQEVAIALINEQFEKAGIRTSDNHIVEFFKKDPNIGQNPMFLNQLGKFDLAKFKEYFKNNPEQAQMMKDREKDAEINSKFQIYSSMIKAGMYTTNAEGKFKYELEANKVNFDYVSVLYSTIKDSDVKVTDADILEYMKKNEKRFKSEETREIEYVLIEDKPSVKDEEEMKAKINGLLTGSVVYNKETGKNDTLPSFKTATDVADFVGANSDKPYDSTYVTKQNLPAEHADKLFALPAGEIYGPYINGNYYCISKVMGRKAGDQVKSSHILISWVGAERAAPKEKRTKEEAKVKADALLAQVLANPSMFQMMALTNSEDPSVQQNGGDMGFISKETGFAKGYKDFVFANPVGKIGIAETEFGYHIINVTDKQDAVRLATVAQKIEASEQTTNEAFTKATQFEMDAAGKDFATVAKAAKLTVNPSIKAKPMDEAFGAAGNQRQVIKWAYSNDTNVGDVKRFEVVNVGNIIARLKKINEKGLMTVEEAKPMVESIIKNKKKAEKIIAKMKGSSLEAIAKANATTVQNAPAASVDNAVLANVGLEQKVVGTAFGSPANKVSAPIEGNSGVYVIKTKSVAKAPKLPKYDDYVNKLKSNAGQASGRVFPALKNDAKIDDNRLEFY</sequence>
<reference evidence="14" key="1">
    <citation type="journal article" date="2019" name="Int. J. Syst. Evol. Microbiol.">
        <title>The Global Catalogue of Microorganisms (GCM) 10K type strain sequencing project: providing services to taxonomists for standard genome sequencing and annotation.</title>
        <authorList>
            <consortium name="The Broad Institute Genomics Platform"/>
            <consortium name="The Broad Institute Genome Sequencing Center for Infectious Disease"/>
            <person name="Wu L."/>
            <person name="Ma J."/>
        </authorList>
    </citation>
    <scope>NUCLEOTIDE SEQUENCE [LARGE SCALE GENOMIC DNA]</scope>
    <source>
        <strain evidence="14">JCM 17068</strain>
    </source>
</reference>
<evidence type="ECO:0000313" key="13">
    <source>
        <dbReference type="EMBL" id="GAA4044068.1"/>
    </source>
</evidence>
<keyword evidence="2" id="KW-1003">Cell membrane</keyword>
<dbReference type="GO" id="GO:0016853">
    <property type="term" value="F:isomerase activity"/>
    <property type="evidence" value="ECO:0007669"/>
    <property type="project" value="UniProtKB-KW"/>
</dbReference>
<dbReference type="Proteomes" id="UP001500426">
    <property type="component" value="Unassembled WGS sequence"/>
</dbReference>
<keyword evidence="11" id="KW-0697">Rotamase</keyword>
<dbReference type="PANTHER" id="PTHR47529">
    <property type="entry name" value="PEPTIDYL-PROLYL CIS-TRANS ISOMERASE D"/>
    <property type="match status" value="1"/>
</dbReference>
<keyword evidence="7" id="KW-0143">Chaperone</keyword>
<evidence type="ECO:0000259" key="12">
    <source>
        <dbReference type="PROSITE" id="PS50198"/>
    </source>
</evidence>
<evidence type="ECO:0000256" key="7">
    <source>
        <dbReference type="ARBA" id="ARBA00023186"/>
    </source>
</evidence>
<evidence type="ECO:0000256" key="6">
    <source>
        <dbReference type="ARBA" id="ARBA00023136"/>
    </source>
</evidence>
<dbReference type="EMBL" id="BAABCS010000004">
    <property type="protein sequence ID" value="GAA4044068.1"/>
    <property type="molecule type" value="Genomic_DNA"/>
</dbReference>
<keyword evidence="5" id="KW-1133">Transmembrane helix</keyword>
<accession>A0ABP7UIH3</accession>
<keyword evidence="4" id="KW-0812">Transmembrane</keyword>
<protein>
    <recommendedName>
        <fullName evidence="9">Periplasmic chaperone PpiD</fullName>
    </recommendedName>
    <alternativeName>
        <fullName evidence="10">Periplasmic folding chaperone</fullName>
    </alternativeName>
</protein>
<dbReference type="Pfam" id="PF13616">
    <property type="entry name" value="Rotamase_3"/>
    <property type="match status" value="1"/>
</dbReference>
<dbReference type="RefSeq" id="WP_345090656.1">
    <property type="nucleotide sequence ID" value="NZ_BAABCS010000004.1"/>
</dbReference>
<evidence type="ECO:0000256" key="8">
    <source>
        <dbReference type="ARBA" id="ARBA00038408"/>
    </source>
</evidence>
<evidence type="ECO:0000256" key="9">
    <source>
        <dbReference type="ARBA" id="ARBA00040743"/>
    </source>
</evidence>
<keyword evidence="14" id="KW-1185">Reference proteome</keyword>
<gene>
    <name evidence="13" type="ORF">GCM10022388_06620</name>
</gene>
<evidence type="ECO:0000256" key="10">
    <source>
        <dbReference type="ARBA" id="ARBA00042775"/>
    </source>
</evidence>
<evidence type="ECO:0000313" key="14">
    <source>
        <dbReference type="Proteomes" id="UP001500426"/>
    </source>
</evidence>
<comment type="similarity">
    <text evidence="8">Belongs to the PpiD chaperone family.</text>
</comment>
<keyword evidence="6" id="KW-0472">Membrane</keyword>
<evidence type="ECO:0000256" key="2">
    <source>
        <dbReference type="ARBA" id="ARBA00022475"/>
    </source>
</evidence>
<comment type="caution">
    <text evidence="13">The sequence shown here is derived from an EMBL/GenBank/DDBJ whole genome shotgun (WGS) entry which is preliminary data.</text>
</comment>
<evidence type="ECO:0000256" key="5">
    <source>
        <dbReference type="ARBA" id="ARBA00022989"/>
    </source>
</evidence>
<name>A0ABP7UIH3_9FLAO</name>
<comment type="subcellular location">
    <subcellularLocation>
        <location evidence="1">Cell inner membrane</location>
        <topology evidence="1">Single-pass type II membrane protein</topology>
        <orientation evidence="1">Periplasmic side</orientation>
    </subcellularLocation>
</comment>
<dbReference type="PROSITE" id="PS50198">
    <property type="entry name" value="PPIC_PPIASE_2"/>
    <property type="match status" value="1"/>
</dbReference>
<feature type="domain" description="PpiC" evidence="12">
    <location>
        <begin position="343"/>
        <end position="451"/>
    </location>
</feature>
<dbReference type="InterPro" id="IPR027304">
    <property type="entry name" value="Trigger_fact/SurA_dom_sf"/>
</dbReference>
<dbReference type="SUPFAM" id="SSF109998">
    <property type="entry name" value="Triger factor/SurA peptide-binding domain-like"/>
    <property type="match status" value="1"/>
</dbReference>
<dbReference type="InterPro" id="IPR046357">
    <property type="entry name" value="PPIase_dom_sf"/>
</dbReference>
<dbReference type="InterPro" id="IPR000297">
    <property type="entry name" value="PPIase_PpiC"/>
</dbReference>
<dbReference type="SUPFAM" id="SSF54534">
    <property type="entry name" value="FKBP-like"/>
    <property type="match status" value="1"/>
</dbReference>
<evidence type="ECO:0000256" key="1">
    <source>
        <dbReference type="ARBA" id="ARBA00004382"/>
    </source>
</evidence>
<evidence type="ECO:0000256" key="11">
    <source>
        <dbReference type="PROSITE-ProRule" id="PRU00278"/>
    </source>
</evidence>